<dbReference type="EMBL" id="WLYK01000001">
    <property type="protein sequence ID" value="MTD12529.1"/>
    <property type="molecule type" value="Genomic_DNA"/>
</dbReference>
<dbReference type="Proteomes" id="UP000460221">
    <property type="component" value="Unassembled WGS sequence"/>
</dbReference>
<accession>A0A7K1FGB6</accession>
<evidence type="ECO:0000313" key="2">
    <source>
        <dbReference type="EMBL" id="MTD12529.1"/>
    </source>
</evidence>
<dbReference type="Pfam" id="PF23213">
    <property type="entry name" value="DUF7065"/>
    <property type="match status" value="1"/>
</dbReference>
<reference evidence="2 3" key="1">
    <citation type="submission" date="2019-11" db="EMBL/GenBank/DDBJ databases">
        <authorList>
            <person name="Jiang L.-Q."/>
        </authorList>
    </citation>
    <scope>NUCLEOTIDE SEQUENCE [LARGE SCALE GENOMIC DNA]</scope>
    <source>
        <strain evidence="2 3">YIM 132087</strain>
    </source>
</reference>
<evidence type="ECO:0000313" key="3">
    <source>
        <dbReference type="Proteomes" id="UP000460221"/>
    </source>
</evidence>
<protein>
    <recommendedName>
        <fullName evidence="1">DUF7065 domain-containing protein</fullName>
    </recommendedName>
</protein>
<comment type="caution">
    <text evidence="2">The sequence shown here is derived from an EMBL/GenBank/DDBJ whole genome shotgun (WGS) entry which is preliminary data.</text>
</comment>
<feature type="domain" description="DUF7065" evidence="1">
    <location>
        <begin position="151"/>
        <end position="187"/>
    </location>
</feature>
<organism evidence="2 3">
    <name type="scientific">Nakamurella alba</name>
    <dbReference type="NCBI Taxonomy" id="2665158"/>
    <lineage>
        <taxon>Bacteria</taxon>
        <taxon>Bacillati</taxon>
        <taxon>Actinomycetota</taxon>
        <taxon>Actinomycetes</taxon>
        <taxon>Nakamurellales</taxon>
        <taxon>Nakamurellaceae</taxon>
        <taxon>Nakamurella</taxon>
    </lineage>
</organism>
<proteinExistence type="predicted"/>
<dbReference type="AlphaFoldDB" id="A0A7K1FGB6"/>
<dbReference type="RefSeq" id="WP_154766577.1">
    <property type="nucleotide sequence ID" value="NZ_WLYK01000001.1"/>
</dbReference>
<gene>
    <name evidence="2" type="ORF">GIS00_01040</name>
</gene>
<sequence length="334" mass="37449">MITPADLQFHTPADVDHIWAETYWFGLYVPEDDLYGWVYMVFRAGTGAVMCDVEFVDSKSQFMYDARYIDIQNHIPIPERLDSFTLPNGLTFEARSPSEYRIDYVGADETEMHLDCVGIHIPYDIHDPAIDPMARDTEETRIEHSGFGTAYSSHFDLTTRVTGTVKVRGKSYDVNCLATQDHSWGPRPERGMNPMTYMNAHFPDDFVVQTIFAFDPTQPDGAQHEFKHGYTVRDGVLTGLVGGTLKVDHRGIYPELITLSVRDVNGRTDEMTATARTFNNWLPYGVCLTGHSMLDWTTSDAITGIGTLMEAYPLDHATGGRLTTDITTSGSSAF</sequence>
<keyword evidence="3" id="KW-1185">Reference proteome</keyword>
<name>A0A7K1FGB6_9ACTN</name>
<evidence type="ECO:0000259" key="1">
    <source>
        <dbReference type="Pfam" id="PF23213"/>
    </source>
</evidence>
<dbReference type="SUPFAM" id="SSF159245">
    <property type="entry name" value="AttH-like"/>
    <property type="match status" value="1"/>
</dbReference>
<dbReference type="InterPro" id="IPR055493">
    <property type="entry name" value="DUF7065"/>
</dbReference>